<evidence type="ECO:0000313" key="8">
    <source>
        <dbReference type="EMBL" id="QQD17055.1"/>
    </source>
</evidence>
<feature type="transmembrane region" description="Helical" evidence="6">
    <location>
        <begin position="370"/>
        <end position="388"/>
    </location>
</feature>
<dbReference type="EMBL" id="CP066167">
    <property type="protein sequence ID" value="QQD17055.1"/>
    <property type="molecule type" value="Genomic_DNA"/>
</dbReference>
<feature type="transmembrane region" description="Helical" evidence="6">
    <location>
        <begin position="328"/>
        <end position="350"/>
    </location>
</feature>
<feature type="transmembrane region" description="Helical" evidence="6">
    <location>
        <begin position="395"/>
        <end position="414"/>
    </location>
</feature>
<accession>A0A7T4QYD2</accession>
<reference evidence="8 9" key="1">
    <citation type="submission" date="2020-12" db="EMBL/GenBank/DDBJ databases">
        <authorList>
            <person name="Shan Y."/>
        </authorList>
    </citation>
    <scope>NUCLEOTIDE SEQUENCE [LARGE SCALE GENOMIC DNA]</scope>
    <source>
        <strain evidence="9">csc3.9</strain>
    </source>
</reference>
<evidence type="ECO:0000256" key="1">
    <source>
        <dbReference type="ARBA" id="ARBA00004141"/>
    </source>
</evidence>
<dbReference type="GO" id="GO:0016020">
    <property type="term" value="C:membrane"/>
    <property type="evidence" value="ECO:0007669"/>
    <property type="project" value="UniProtKB-SubCell"/>
</dbReference>
<keyword evidence="3 6" id="KW-0812">Transmembrane</keyword>
<evidence type="ECO:0000256" key="2">
    <source>
        <dbReference type="ARBA" id="ARBA00022448"/>
    </source>
</evidence>
<dbReference type="InterPro" id="IPR004752">
    <property type="entry name" value="AmpG_permease/AT-1"/>
</dbReference>
<comment type="subcellular location">
    <subcellularLocation>
        <location evidence="1">Membrane</location>
        <topology evidence="1">Multi-pass membrane protein</topology>
    </subcellularLocation>
</comment>
<dbReference type="PANTHER" id="PTHR12778:SF10">
    <property type="entry name" value="MAJOR FACILITATOR SUPERFAMILY DOMAIN-CONTAINING PROTEIN 3"/>
    <property type="match status" value="1"/>
</dbReference>
<dbReference type="PANTHER" id="PTHR12778">
    <property type="entry name" value="SOLUTE CARRIER FAMILY 33 ACETYL-COA TRANSPORTER -RELATED"/>
    <property type="match status" value="1"/>
</dbReference>
<proteinExistence type="predicted"/>
<evidence type="ECO:0000256" key="3">
    <source>
        <dbReference type="ARBA" id="ARBA00022692"/>
    </source>
</evidence>
<feature type="transmembrane region" description="Helical" evidence="6">
    <location>
        <begin position="458"/>
        <end position="476"/>
    </location>
</feature>
<dbReference type="RefSeq" id="WP_198568557.1">
    <property type="nucleotide sequence ID" value="NZ_CP066167.1"/>
</dbReference>
<organism evidence="8 9">
    <name type="scientific">Spongiibacter nanhainus</name>
    <dbReference type="NCBI Taxonomy" id="2794344"/>
    <lineage>
        <taxon>Bacteria</taxon>
        <taxon>Pseudomonadati</taxon>
        <taxon>Pseudomonadota</taxon>
        <taxon>Gammaproteobacteria</taxon>
        <taxon>Cellvibrionales</taxon>
        <taxon>Spongiibacteraceae</taxon>
        <taxon>Spongiibacter</taxon>
    </lineage>
</organism>
<evidence type="ECO:0000256" key="4">
    <source>
        <dbReference type="ARBA" id="ARBA00022989"/>
    </source>
</evidence>
<dbReference type="NCBIfam" id="TIGR00901">
    <property type="entry name" value="2A0125"/>
    <property type="match status" value="1"/>
</dbReference>
<dbReference type="AlphaFoldDB" id="A0A7T4QYD2"/>
<keyword evidence="2" id="KW-0813">Transport</keyword>
<feature type="transmembrane region" description="Helical" evidence="6">
    <location>
        <begin position="168"/>
        <end position="186"/>
    </location>
</feature>
<feature type="transmembrane region" description="Helical" evidence="6">
    <location>
        <begin position="101"/>
        <end position="120"/>
    </location>
</feature>
<keyword evidence="4 6" id="KW-1133">Transmembrane helix</keyword>
<feature type="transmembrane region" description="Helical" evidence="6">
    <location>
        <begin position="126"/>
        <end position="147"/>
    </location>
</feature>
<dbReference type="InterPro" id="IPR020846">
    <property type="entry name" value="MFS_dom"/>
</dbReference>
<dbReference type="Proteomes" id="UP000596063">
    <property type="component" value="Chromosome"/>
</dbReference>
<evidence type="ECO:0000313" key="9">
    <source>
        <dbReference type="Proteomes" id="UP000596063"/>
    </source>
</evidence>
<protein>
    <submittedName>
        <fullName evidence="8">MFS transporter</fullName>
    </submittedName>
</protein>
<evidence type="ECO:0000259" key="7">
    <source>
        <dbReference type="PROSITE" id="PS50850"/>
    </source>
</evidence>
<dbReference type="InterPro" id="IPR011701">
    <property type="entry name" value="MFS"/>
</dbReference>
<evidence type="ECO:0000256" key="5">
    <source>
        <dbReference type="ARBA" id="ARBA00023136"/>
    </source>
</evidence>
<evidence type="ECO:0000256" key="6">
    <source>
        <dbReference type="SAM" id="Phobius"/>
    </source>
</evidence>
<gene>
    <name evidence="8" type="ORF">I6N98_11805</name>
</gene>
<dbReference type="InterPro" id="IPR036259">
    <property type="entry name" value="MFS_trans_sf"/>
</dbReference>
<feature type="domain" description="Major facilitator superfamily (MFS) profile" evidence="7">
    <location>
        <begin position="28"/>
        <end position="510"/>
    </location>
</feature>
<dbReference type="GO" id="GO:0022857">
    <property type="term" value="F:transmembrane transporter activity"/>
    <property type="evidence" value="ECO:0007669"/>
    <property type="project" value="InterPro"/>
</dbReference>
<feature type="transmembrane region" description="Helical" evidence="6">
    <location>
        <begin position="239"/>
        <end position="259"/>
    </location>
</feature>
<keyword evidence="9" id="KW-1185">Reference proteome</keyword>
<dbReference type="Pfam" id="PF07690">
    <property type="entry name" value="MFS_1"/>
    <property type="match status" value="1"/>
</dbReference>
<keyword evidence="5 6" id="KW-0472">Membrane</keyword>
<feature type="transmembrane region" description="Helical" evidence="6">
    <location>
        <begin position="279"/>
        <end position="300"/>
    </location>
</feature>
<dbReference type="SUPFAM" id="SSF103473">
    <property type="entry name" value="MFS general substrate transporter"/>
    <property type="match status" value="2"/>
</dbReference>
<feature type="transmembrane region" description="Helical" evidence="6">
    <location>
        <begin position="488"/>
        <end position="506"/>
    </location>
</feature>
<feature type="transmembrane region" description="Helical" evidence="6">
    <location>
        <begin position="29"/>
        <end position="54"/>
    </location>
</feature>
<sequence length="514" mass="55820">MRDVAEAEQGPAAGSEEEAPLIWWRQKPVWIMLFLGFSAGVPLLLIFSSLSLWLREAGVSKTDVTYFSWAALGYSFKFVWAPLVDKLPLPVLSRLLGRRRGWLLMAQLAVMASIALMALTDPRDNLQLMALAAVLLGFSAATQDVVIDAYRIESADERLQALLSSTYIAGYRIGMIAAGAGALYLAQGFGSTTDEYSYTAWRSTYLCMVAVMGVGLLTTLLTREPTARGKAVYPYSTHAYLRFFLSFLVAMAAFVIVLLNTPSAPALLDNPGQHVFAFVYNALSLVLGAAVALLVFRGLLAAGMVNRDLLRESYTQPIADFIQRYRSLALWVLLLIGFYRVSDIVLGVIANVFYQDMGYSKDEIASVTKVFGVIMTIVGSFVGGFMTLKLGVMRVLMLGAVLVSLTNLLFMWLASTEPSLMALTVVIAADNLSGGLAVAAFVAWLSSLTNVSFTATQYAVFSSLMTLFPKLLGGYSGSMVEALGYGPFFLLASLLGLPVVILIAILSRKLSRPY</sequence>
<dbReference type="PROSITE" id="PS50850">
    <property type="entry name" value="MFS"/>
    <property type="match status" value="1"/>
</dbReference>
<dbReference type="KEGG" id="snan:I6N98_11805"/>
<dbReference type="Gene3D" id="1.20.1250.20">
    <property type="entry name" value="MFS general substrate transporter like domains"/>
    <property type="match status" value="2"/>
</dbReference>
<name>A0A7T4QYD2_9GAMM</name>
<feature type="transmembrane region" description="Helical" evidence="6">
    <location>
        <begin position="198"/>
        <end position="218"/>
    </location>
</feature>
<feature type="transmembrane region" description="Helical" evidence="6">
    <location>
        <begin position="420"/>
        <end position="446"/>
    </location>
</feature>